<dbReference type="EMBL" id="ML996090">
    <property type="protein sequence ID" value="KAF2150029.1"/>
    <property type="molecule type" value="Genomic_DNA"/>
</dbReference>
<organism evidence="1 2">
    <name type="scientific">Myriangium duriaei CBS 260.36</name>
    <dbReference type="NCBI Taxonomy" id="1168546"/>
    <lineage>
        <taxon>Eukaryota</taxon>
        <taxon>Fungi</taxon>
        <taxon>Dikarya</taxon>
        <taxon>Ascomycota</taxon>
        <taxon>Pezizomycotina</taxon>
        <taxon>Dothideomycetes</taxon>
        <taxon>Dothideomycetidae</taxon>
        <taxon>Myriangiales</taxon>
        <taxon>Myriangiaceae</taxon>
        <taxon>Myriangium</taxon>
    </lineage>
</organism>
<dbReference type="PANTHER" id="PTHR36847">
    <property type="entry name" value="AMIDOLIGASE ENZYME"/>
    <property type="match status" value="1"/>
</dbReference>
<dbReference type="AlphaFoldDB" id="A0A9P4MHH9"/>
<comment type="caution">
    <text evidence="1">The sequence shown here is derived from an EMBL/GenBank/DDBJ whole genome shotgun (WGS) entry which is preliminary data.</text>
</comment>
<proteinExistence type="predicted"/>
<dbReference type="PANTHER" id="PTHR36847:SF1">
    <property type="entry name" value="AMIDOLIGASE ENZYME"/>
    <property type="match status" value="1"/>
</dbReference>
<protein>
    <recommendedName>
        <fullName evidence="3">Amidoligase enzyme</fullName>
    </recommendedName>
</protein>
<name>A0A9P4MHH9_9PEZI</name>
<accession>A0A9P4MHH9</accession>
<dbReference type="Proteomes" id="UP000799439">
    <property type="component" value="Unassembled WGS sequence"/>
</dbReference>
<evidence type="ECO:0000313" key="2">
    <source>
        <dbReference type="Proteomes" id="UP000799439"/>
    </source>
</evidence>
<evidence type="ECO:0008006" key="3">
    <source>
        <dbReference type="Google" id="ProtNLM"/>
    </source>
</evidence>
<keyword evidence="2" id="KW-1185">Reference proteome</keyword>
<gene>
    <name evidence="1" type="ORF">K461DRAFT_270570</name>
</gene>
<sequence length="369" mass="42442">MSLTIRPSAPLGTFGTGLETEFLLTPLDARTPSAPSMVEFAKTLRRGYNRSLTRDRHDNTNHPEINSVVLLEAQKRDFYTWSLARDCTIKCPRDMTEQHGTYGLEVISPILRIHEDSKWREHVAHLWNYLEAHYSITDNDSCGTHVHISLNGGYRLEQLQSISACIIHFEPALLALLPSHRRRNHWFKSNWIDNDRLGKGNLSRQESIKAIQRTGSIGELCELMCPRHDKNWAWSFHYILHRGDNGTIEFRRPPASTDVDDVFMWIEVTMVFIKAAMELEEIDELTGFHATVEGLERFMRYTPLSTTPGLFEPHNLDDFFATAAGDQWRQPAPCPTPTPELAALLRQKKQADDEKQLMAWKLHKPAEWS</sequence>
<dbReference type="OrthoDB" id="5288177at2759"/>
<evidence type="ECO:0000313" key="1">
    <source>
        <dbReference type="EMBL" id="KAF2150029.1"/>
    </source>
</evidence>
<dbReference type="Pfam" id="PF12224">
    <property type="entry name" value="Amidoligase_2"/>
    <property type="match status" value="1"/>
</dbReference>
<dbReference type="InterPro" id="IPR022025">
    <property type="entry name" value="Amidoligase_2"/>
</dbReference>
<reference evidence="1" key="1">
    <citation type="journal article" date="2020" name="Stud. Mycol.">
        <title>101 Dothideomycetes genomes: a test case for predicting lifestyles and emergence of pathogens.</title>
        <authorList>
            <person name="Haridas S."/>
            <person name="Albert R."/>
            <person name="Binder M."/>
            <person name="Bloem J."/>
            <person name="Labutti K."/>
            <person name="Salamov A."/>
            <person name="Andreopoulos B."/>
            <person name="Baker S."/>
            <person name="Barry K."/>
            <person name="Bills G."/>
            <person name="Bluhm B."/>
            <person name="Cannon C."/>
            <person name="Castanera R."/>
            <person name="Culley D."/>
            <person name="Daum C."/>
            <person name="Ezra D."/>
            <person name="Gonzalez J."/>
            <person name="Henrissat B."/>
            <person name="Kuo A."/>
            <person name="Liang C."/>
            <person name="Lipzen A."/>
            <person name="Lutzoni F."/>
            <person name="Magnuson J."/>
            <person name="Mondo S."/>
            <person name="Nolan M."/>
            <person name="Ohm R."/>
            <person name="Pangilinan J."/>
            <person name="Park H.-J."/>
            <person name="Ramirez L."/>
            <person name="Alfaro M."/>
            <person name="Sun H."/>
            <person name="Tritt A."/>
            <person name="Yoshinaga Y."/>
            <person name="Zwiers L.-H."/>
            <person name="Turgeon B."/>
            <person name="Goodwin S."/>
            <person name="Spatafora J."/>
            <person name="Crous P."/>
            <person name="Grigoriev I."/>
        </authorList>
    </citation>
    <scope>NUCLEOTIDE SEQUENCE</scope>
    <source>
        <strain evidence="1">CBS 260.36</strain>
    </source>
</reference>